<reference evidence="4" key="2">
    <citation type="journal article" date="2018" name="Environ. Microbiol.">
        <title>Bloom of a denitrifying methanotroph, 'Candidatus Methylomirabilis limnetica', in a deep stratified lake.</title>
        <authorList>
            <person name="Graf J.S."/>
            <person name="Mayr M.J."/>
            <person name="Marchant H.K."/>
            <person name="Tienken D."/>
            <person name="Hach P.F."/>
            <person name="Brand A."/>
            <person name="Schubert C.J."/>
            <person name="Kuypers M.M."/>
            <person name="Milucka J."/>
        </authorList>
    </citation>
    <scope>NUCLEOTIDE SEQUENCE [LARGE SCALE GENOMIC DNA]</scope>
    <source>
        <strain evidence="4">Zug</strain>
    </source>
</reference>
<dbReference type="RefSeq" id="WP_107561536.1">
    <property type="nucleotide sequence ID" value="NZ_NVQC01000015.1"/>
</dbReference>
<feature type="domain" description="Haem-binding" evidence="2">
    <location>
        <begin position="22"/>
        <end position="149"/>
    </location>
</feature>
<accession>A0A2T4TZC6</accession>
<keyword evidence="1" id="KW-1133">Transmembrane helix</keyword>
<dbReference type="AlphaFoldDB" id="A0A2T4TZC6"/>
<dbReference type="EMBL" id="NVQC01000015">
    <property type="protein sequence ID" value="PTL36465.1"/>
    <property type="molecule type" value="Genomic_DNA"/>
</dbReference>
<dbReference type="InterPro" id="IPR025992">
    <property type="entry name" value="Haem-bd"/>
</dbReference>
<keyword evidence="1" id="KW-0472">Membrane</keyword>
<evidence type="ECO:0000313" key="4">
    <source>
        <dbReference type="Proteomes" id="UP000241436"/>
    </source>
</evidence>
<keyword evidence="4" id="KW-1185">Reference proteome</keyword>
<proteinExistence type="predicted"/>
<dbReference type="Pfam" id="PF14376">
    <property type="entry name" value="Haem_bd"/>
    <property type="match status" value="1"/>
</dbReference>
<gene>
    <name evidence="3" type="ORF">CLG94_03650</name>
</gene>
<evidence type="ECO:0000256" key="1">
    <source>
        <dbReference type="SAM" id="Phobius"/>
    </source>
</evidence>
<dbReference type="SMART" id="SM01235">
    <property type="entry name" value="Haem_bd"/>
    <property type="match status" value="1"/>
</dbReference>
<reference evidence="3 4" key="1">
    <citation type="submission" date="2017-09" db="EMBL/GenBank/DDBJ databases">
        <title>Bloom of a denitrifying methanotroph, Candidatus Methylomirabilis limnetica, in a deep stratified lake.</title>
        <authorList>
            <person name="Graf J.S."/>
            <person name="Marchant H.K."/>
            <person name="Tienken D."/>
            <person name="Hach P.F."/>
            <person name="Brand A."/>
            <person name="Schubert C.J."/>
            <person name="Kuypers M.M."/>
            <person name="Milucka J."/>
        </authorList>
    </citation>
    <scope>NUCLEOTIDE SEQUENCE [LARGE SCALE GENOMIC DNA]</scope>
    <source>
        <strain evidence="3 4">Zug</strain>
    </source>
</reference>
<evidence type="ECO:0000259" key="2">
    <source>
        <dbReference type="SMART" id="SM01235"/>
    </source>
</evidence>
<sequence>MHKTHFSWFKTIVFTLAISEAALIFIGLQFIPYGRGHNDPSVKAEPKWDSPQTRELFFRACGDCHSNGTVWPWYGYIAPISWLIQYDIDKSRVAFNVSEWGRGKSNSNNAAETVRSGSMPPTRYTILHPSARLSASEKQAFIQGLVATFESKHESEQKGEQRDD</sequence>
<feature type="transmembrane region" description="Helical" evidence="1">
    <location>
        <begin position="12"/>
        <end position="31"/>
    </location>
</feature>
<dbReference type="OrthoDB" id="196738at2"/>
<organism evidence="3 4">
    <name type="scientific">Candidatus Methylomirabilis limnetica</name>
    <dbReference type="NCBI Taxonomy" id="2033718"/>
    <lineage>
        <taxon>Bacteria</taxon>
        <taxon>Candidatus Methylomirabilota</taxon>
        <taxon>Candidatus Methylomirabilia</taxon>
        <taxon>Candidatus Methylomirabilales</taxon>
        <taxon>Candidatus Methylomirabilaceae</taxon>
        <taxon>Candidatus Methylomirabilis</taxon>
    </lineage>
</organism>
<dbReference type="Proteomes" id="UP000241436">
    <property type="component" value="Unassembled WGS sequence"/>
</dbReference>
<evidence type="ECO:0000313" key="3">
    <source>
        <dbReference type="EMBL" id="PTL36465.1"/>
    </source>
</evidence>
<keyword evidence="1" id="KW-0812">Transmembrane</keyword>
<protein>
    <submittedName>
        <fullName evidence="3">Cytochrome C</fullName>
    </submittedName>
</protein>
<comment type="caution">
    <text evidence="3">The sequence shown here is derived from an EMBL/GenBank/DDBJ whole genome shotgun (WGS) entry which is preliminary data.</text>
</comment>
<name>A0A2T4TZC6_9BACT</name>